<feature type="domain" description="AB hydrolase-1" evidence="2">
    <location>
        <begin position="68"/>
        <end position="308"/>
    </location>
</feature>
<sequence>MKKNLTIAFLIATLAPSIIMADEIRPGVLRTPDSRFENLSGYSFEPNYLYIRGYRVHYLDEGPADGEVILMIHGEPSWSYLYRKMIPVLTEAGFRTIVPDLIGFGRSDKPVSMDTHTYLFHVDAMTELVERLELQNATFFGQDWGGLIGLRVVAENEARFARVVVSNTGLSAPTTNSTPTSGAFMQWKAMNQRMIDAGDIPTGTMIATNVGDPSVKDAYDAPFPSPSYKAGPLIMPQRVPVSIDYPGAVANAAAWEVFRRWQKPFLTAFSDEDPVSAGGHVIFQRDIPGAQNQNHVTIEGAGHFLQEEAGEELASVIVEFMNDNPIQ</sequence>
<dbReference type="InterPro" id="IPR051340">
    <property type="entry name" value="Haloalkane_dehalogenase"/>
</dbReference>
<accession>A0A381QV94</accession>
<dbReference type="InterPro" id="IPR029058">
    <property type="entry name" value="AB_hydrolase_fold"/>
</dbReference>
<keyword evidence="1" id="KW-0378">Hydrolase</keyword>
<reference evidence="3" key="1">
    <citation type="submission" date="2018-05" db="EMBL/GenBank/DDBJ databases">
        <authorList>
            <person name="Lanie J.A."/>
            <person name="Ng W.-L."/>
            <person name="Kazmierczak K.M."/>
            <person name="Andrzejewski T.M."/>
            <person name="Davidsen T.M."/>
            <person name="Wayne K.J."/>
            <person name="Tettelin H."/>
            <person name="Glass J.I."/>
            <person name="Rusch D."/>
            <person name="Podicherti R."/>
            <person name="Tsui H.-C.T."/>
            <person name="Winkler M.E."/>
        </authorList>
    </citation>
    <scope>NUCLEOTIDE SEQUENCE</scope>
</reference>
<protein>
    <recommendedName>
        <fullName evidence="2">AB hydrolase-1 domain-containing protein</fullName>
    </recommendedName>
</protein>
<dbReference type="PRINTS" id="PR00412">
    <property type="entry name" value="EPOXHYDRLASE"/>
</dbReference>
<dbReference type="InterPro" id="IPR000073">
    <property type="entry name" value="AB_hydrolase_1"/>
</dbReference>
<gene>
    <name evidence="3" type="ORF">METZ01_LOCUS35343</name>
</gene>
<dbReference type="Gene3D" id="3.40.50.1820">
    <property type="entry name" value="alpha/beta hydrolase"/>
    <property type="match status" value="1"/>
</dbReference>
<organism evidence="3">
    <name type="scientific">marine metagenome</name>
    <dbReference type="NCBI Taxonomy" id="408172"/>
    <lineage>
        <taxon>unclassified sequences</taxon>
        <taxon>metagenomes</taxon>
        <taxon>ecological metagenomes</taxon>
    </lineage>
</organism>
<dbReference type="NCBIfam" id="NF002043">
    <property type="entry name" value="PRK00870.1"/>
    <property type="match status" value="1"/>
</dbReference>
<dbReference type="Pfam" id="PF00561">
    <property type="entry name" value="Abhydrolase_1"/>
    <property type="match status" value="1"/>
</dbReference>
<evidence type="ECO:0000313" key="3">
    <source>
        <dbReference type="EMBL" id="SUZ82489.1"/>
    </source>
</evidence>
<dbReference type="PANTHER" id="PTHR42977">
    <property type="entry name" value="HYDROLASE-RELATED"/>
    <property type="match status" value="1"/>
</dbReference>
<dbReference type="EMBL" id="UINC01001509">
    <property type="protein sequence ID" value="SUZ82489.1"/>
    <property type="molecule type" value="Genomic_DNA"/>
</dbReference>
<name>A0A381QV94_9ZZZZ</name>
<dbReference type="SUPFAM" id="SSF53474">
    <property type="entry name" value="alpha/beta-Hydrolases"/>
    <property type="match status" value="1"/>
</dbReference>
<evidence type="ECO:0000259" key="2">
    <source>
        <dbReference type="Pfam" id="PF00561"/>
    </source>
</evidence>
<dbReference type="PRINTS" id="PR00111">
    <property type="entry name" value="ABHYDROLASE"/>
</dbReference>
<dbReference type="GO" id="GO:0004301">
    <property type="term" value="F:epoxide hydrolase activity"/>
    <property type="evidence" value="ECO:0007669"/>
    <property type="project" value="TreeGrafter"/>
</dbReference>
<dbReference type="AlphaFoldDB" id="A0A381QV94"/>
<dbReference type="PANTHER" id="PTHR42977:SF3">
    <property type="entry name" value="AB HYDROLASE-1 DOMAIN-CONTAINING PROTEIN"/>
    <property type="match status" value="1"/>
</dbReference>
<proteinExistence type="predicted"/>
<dbReference type="InterPro" id="IPR000639">
    <property type="entry name" value="Epox_hydrolase-like"/>
</dbReference>
<evidence type="ECO:0000256" key="1">
    <source>
        <dbReference type="ARBA" id="ARBA00022801"/>
    </source>
</evidence>